<gene>
    <name evidence="8" type="ORF">GCM10022247_47620</name>
</gene>
<evidence type="ECO:0000256" key="3">
    <source>
        <dbReference type="ARBA" id="ARBA00022692"/>
    </source>
</evidence>
<feature type="transmembrane region" description="Helical" evidence="6">
    <location>
        <begin position="46"/>
        <end position="70"/>
    </location>
</feature>
<evidence type="ECO:0000313" key="8">
    <source>
        <dbReference type="EMBL" id="GAA4018512.1"/>
    </source>
</evidence>
<comment type="subcellular location">
    <subcellularLocation>
        <location evidence="1">Membrane</location>
        <topology evidence="1">Multi-pass membrane protein</topology>
    </subcellularLocation>
</comment>
<keyword evidence="3 6" id="KW-0812">Transmembrane</keyword>
<keyword evidence="5 6" id="KW-0472">Membrane</keyword>
<feature type="transmembrane region" description="Helical" evidence="6">
    <location>
        <begin position="6"/>
        <end position="34"/>
    </location>
</feature>
<evidence type="ECO:0000256" key="1">
    <source>
        <dbReference type="ARBA" id="ARBA00004141"/>
    </source>
</evidence>
<accession>A0ABP7SZ28</accession>
<keyword evidence="4 6" id="KW-1133">Transmembrane helix</keyword>
<organism evidence="8 9">
    <name type="scientific">Allokutzneria multivorans</name>
    <dbReference type="NCBI Taxonomy" id="1142134"/>
    <lineage>
        <taxon>Bacteria</taxon>
        <taxon>Bacillati</taxon>
        <taxon>Actinomycetota</taxon>
        <taxon>Actinomycetes</taxon>
        <taxon>Pseudonocardiales</taxon>
        <taxon>Pseudonocardiaceae</taxon>
        <taxon>Allokutzneria</taxon>
    </lineage>
</organism>
<evidence type="ECO:0000313" key="9">
    <source>
        <dbReference type="Proteomes" id="UP001501747"/>
    </source>
</evidence>
<evidence type="ECO:0000256" key="5">
    <source>
        <dbReference type="ARBA" id="ARBA00023136"/>
    </source>
</evidence>
<reference evidence="9" key="1">
    <citation type="journal article" date="2019" name="Int. J. Syst. Evol. Microbiol.">
        <title>The Global Catalogue of Microorganisms (GCM) 10K type strain sequencing project: providing services to taxonomists for standard genome sequencing and annotation.</title>
        <authorList>
            <consortium name="The Broad Institute Genomics Platform"/>
            <consortium name="The Broad Institute Genome Sequencing Center for Infectious Disease"/>
            <person name="Wu L."/>
            <person name="Ma J."/>
        </authorList>
    </citation>
    <scope>NUCLEOTIDE SEQUENCE [LARGE SCALE GENOMIC DNA]</scope>
    <source>
        <strain evidence="9">JCM 17342</strain>
    </source>
</reference>
<dbReference type="InterPro" id="IPR003834">
    <property type="entry name" value="Cyt_c_assmbl_TM_dom"/>
</dbReference>
<dbReference type="InterPro" id="IPR051790">
    <property type="entry name" value="Cytochrome_c-biogenesis_DsbD"/>
</dbReference>
<evidence type="ECO:0000256" key="4">
    <source>
        <dbReference type="ARBA" id="ARBA00022989"/>
    </source>
</evidence>
<dbReference type="PANTHER" id="PTHR31272">
    <property type="entry name" value="CYTOCHROME C-TYPE BIOGENESIS PROTEIN HI_1454-RELATED"/>
    <property type="match status" value="1"/>
</dbReference>
<name>A0ABP7SZ28_9PSEU</name>
<feature type="transmembrane region" description="Helical" evidence="6">
    <location>
        <begin position="238"/>
        <end position="266"/>
    </location>
</feature>
<feature type="transmembrane region" description="Helical" evidence="6">
    <location>
        <begin position="150"/>
        <end position="174"/>
    </location>
</feature>
<dbReference type="Pfam" id="PF02683">
    <property type="entry name" value="DsbD_TM"/>
    <property type="match status" value="1"/>
</dbReference>
<keyword evidence="9" id="KW-1185">Reference proteome</keyword>
<dbReference type="Proteomes" id="UP001501747">
    <property type="component" value="Unassembled WGS sequence"/>
</dbReference>
<feature type="transmembrane region" description="Helical" evidence="6">
    <location>
        <begin position="195"/>
        <end position="218"/>
    </location>
</feature>
<dbReference type="EMBL" id="BAABAL010000017">
    <property type="protein sequence ID" value="GAA4018512.1"/>
    <property type="molecule type" value="Genomic_DNA"/>
</dbReference>
<proteinExistence type="inferred from homology"/>
<dbReference type="RefSeq" id="WP_344878485.1">
    <property type="nucleotide sequence ID" value="NZ_BAABAL010000017.1"/>
</dbReference>
<protein>
    <submittedName>
        <fullName evidence="8">Cytochrome c biogenesis CcdA family protein</fullName>
    </submittedName>
</protein>
<feature type="domain" description="Cytochrome C biogenesis protein transmembrane" evidence="7">
    <location>
        <begin position="10"/>
        <end position="185"/>
    </location>
</feature>
<comment type="similarity">
    <text evidence="2">Belongs to the DsbD family.</text>
</comment>
<evidence type="ECO:0000256" key="6">
    <source>
        <dbReference type="SAM" id="Phobius"/>
    </source>
</evidence>
<sequence>MSSEVGYLGALLGGVLALASPCSALLLPAFFAYAFENPKRLLARTAVFYCGLITTLVPLGVASAALGALFTQHRSTVTLVSGIVLILLGTAQILGKGFGSRRAQEAAARITVGSAASVFALGAVYGLAGFCSGPILGAVLTVAAAGGDPVYGGVLLAVYGLGMVLPLFALALLWERLKLGQRAWLRGREVKIGPLRVHSTTLVSGLLFIAIGLLFVLTEGTAGLSGLLDVDTEFSVEVWVRGVAQSVPDLAVIAAIALVLAAVFVVRRRRSAR</sequence>
<feature type="transmembrane region" description="Helical" evidence="6">
    <location>
        <begin position="76"/>
        <end position="94"/>
    </location>
</feature>
<comment type="caution">
    <text evidence="8">The sequence shown here is derived from an EMBL/GenBank/DDBJ whole genome shotgun (WGS) entry which is preliminary data.</text>
</comment>
<dbReference type="PANTHER" id="PTHR31272:SF4">
    <property type="entry name" value="CYTOCHROME C-TYPE BIOGENESIS PROTEIN HI_1454-RELATED"/>
    <property type="match status" value="1"/>
</dbReference>
<evidence type="ECO:0000259" key="7">
    <source>
        <dbReference type="Pfam" id="PF02683"/>
    </source>
</evidence>
<evidence type="ECO:0000256" key="2">
    <source>
        <dbReference type="ARBA" id="ARBA00006143"/>
    </source>
</evidence>